<feature type="transmembrane region" description="Helical" evidence="1">
    <location>
        <begin position="46"/>
        <end position="62"/>
    </location>
</feature>
<dbReference type="RefSeq" id="WP_226184862.1">
    <property type="nucleotide sequence ID" value="NZ_JAJADQ010000004.1"/>
</dbReference>
<name>A0ABS8ACL7_9BACT</name>
<feature type="transmembrane region" description="Helical" evidence="1">
    <location>
        <begin position="198"/>
        <end position="220"/>
    </location>
</feature>
<protein>
    <submittedName>
        <fullName evidence="2">Uncharacterized protein</fullName>
    </submittedName>
</protein>
<evidence type="ECO:0000313" key="2">
    <source>
        <dbReference type="EMBL" id="MCB2377677.1"/>
    </source>
</evidence>
<keyword evidence="1" id="KW-0812">Transmembrane</keyword>
<accession>A0ABS8ACL7</accession>
<comment type="caution">
    <text evidence="2">The sequence shown here is derived from an EMBL/GenBank/DDBJ whole genome shotgun (WGS) entry which is preliminary data.</text>
</comment>
<evidence type="ECO:0000256" key="1">
    <source>
        <dbReference type="SAM" id="Phobius"/>
    </source>
</evidence>
<keyword evidence="3" id="KW-1185">Reference proteome</keyword>
<feature type="transmembrane region" description="Helical" evidence="1">
    <location>
        <begin position="134"/>
        <end position="153"/>
    </location>
</feature>
<evidence type="ECO:0000313" key="3">
    <source>
        <dbReference type="Proteomes" id="UP001165297"/>
    </source>
</evidence>
<keyword evidence="1" id="KW-0472">Membrane</keyword>
<feature type="transmembrane region" description="Helical" evidence="1">
    <location>
        <begin position="165"/>
        <end position="186"/>
    </location>
</feature>
<dbReference type="EMBL" id="JAJADQ010000004">
    <property type="protein sequence ID" value="MCB2377677.1"/>
    <property type="molecule type" value="Genomic_DNA"/>
</dbReference>
<gene>
    <name evidence="2" type="ORF">LGH70_08800</name>
</gene>
<organism evidence="2 3">
    <name type="scientific">Hymenobacter nitidus</name>
    <dbReference type="NCBI Taxonomy" id="2880929"/>
    <lineage>
        <taxon>Bacteria</taxon>
        <taxon>Pseudomonadati</taxon>
        <taxon>Bacteroidota</taxon>
        <taxon>Cytophagia</taxon>
        <taxon>Cytophagales</taxon>
        <taxon>Hymenobacteraceae</taxon>
        <taxon>Hymenobacter</taxon>
    </lineage>
</organism>
<reference evidence="2" key="1">
    <citation type="submission" date="2021-10" db="EMBL/GenBank/DDBJ databases">
        <authorList>
            <person name="Dean J.D."/>
            <person name="Kim M.K."/>
            <person name="Newey C.N."/>
            <person name="Stoker T.S."/>
            <person name="Thompson D.W."/>
            <person name="Grose J.H."/>
        </authorList>
    </citation>
    <scope>NUCLEOTIDE SEQUENCE</scope>
    <source>
        <strain evidence="2">BT635</strain>
    </source>
</reference>
<feature type="transmembrane region" description="Helical" evidence="1">
    <location>
        <begin position="74"/>
        <end position="95"/>
    </location>
</feature>
<sequence>MLPSITSEQLVIFARQFNNVALLTYVVPLGIGVWRWPRLQPVYRPLVWLILISGCLFNGVLAEVGRHVWHNNIIFLQLATVTETLFLTWAYYHAFHSARTQLILLGTTGVFLLTYLLEAFGINSFSQGHDTLTHVVQSVLLIGAAVAYFEQTLRELRNIDLGQDPMFMVSVGTILYYAGTLMVFVLEKPLQPQPDLIWIMYIIQFVLLITLNCFYSIALWHGYRKPEQPNDSESQQYLKA</sequence>
<keyword evidence="1" id="KW-1133">Transmembrane helix</keyword>
<feature type="transmembrane region" description="Helical" evidence="1">
    <location>
        <begin position="102"/>
        <end position="122"/>
    </location>
</feature>
<dbReference type="Proteomes" id="UP001165297">
    <property type="component" value="Unassembled WGS sequence"/>
</dbReference>
<feature type="transmembrane region" description="Helical" evidence="1">
    <location>
        <begin position="12"/>
        <end position="34"/>
    </location>
</feature>
<proteinExistence type="predicted"/>